<dbReference type="InterPro" id="IPR002227">
    <property type="entry name" value="Tyrosinase_Cu-bd"/>
</dbReference>
<protein>
    <submittedName>
        <fullName evidence="6">Tyrosinase_Cu-bd domain-containing protein</fullName>
    </submittedName>
</protein>
<dbReference type="Proteomes" id="UP000046392">
    <property type="component" value="Unplaced"/>
</dbReference>
<dbReference type="PROSITE" id="PS00497">
    <property type="entry name" value="TYROSINASE_1"/>
    <property type="match status" value="1"/>
</dbReference>
<keyword evidence="2" id="KW-0186">Copper</keyword>
<feature type="domain" description="Tyrosinase copper-binding" evidence="4">
    <location>
        <begin position="314"/>
        <end position="325"/>
    </location>
</feature>
<accession>A0A0N5BZ94</accession>
<dbReference type="AlphaFoldDB" id="A0A0N5BZ94"/>
<dbReference type="WBParaSite" id="SPAL_0001108700.2">
    <property type="protein sequence ID" value="SPAL_0001108700.2"/>
    <property type="gene ID" value="SPAL_0001108700"/>
</dbReference>
<proteinExistence type="predicted"/>
<organism evidence="5 6">
    <name type="scientific">Strongyloides papillosus</name>
    <name type="common">Intestinal threadworm</name>
    <dbReference type="NCBI Taxonomy" id="174720"/>
    <lineage>
        <taxon>Eukaryota</taxon>
        <taxon>Metazoa</taxon>
        <taxon>Ecdysozoa</taxon>
        <taxon>Nematoda</taxon>
        <taxon>Chromadorea</taxon>
        <taxon>Rhabditida</taxon>
        <taxon>Tylenchina</taxon>
        <taxon>Panagrolaimomorpha</taxon>
        <taxon>Strongyloidoidea</taxon>
        <taxon>Strongyloididae</taxon>
        <taxon>Strongyloides</taxon>
    </lineage>
</organism>
<dbReference type="PRINTS" id="PR00092">
    <property type="entry name" value="TYROSINASE"/>
</dbReference>
<name>A0A0N5BZ94_STREA</name>
<feature type="domain" description="Tyrosinase copper-binding" evidence="3">
    <location>
        <begin position="163"/>
        <end position="180"/>
    </location>
</feature>
<dbReference type="GO" id="GO:0016491">
    <property type="term" value="F:oxidoreductase activity"/>
    <property type="evidence" value="ECO:0007669"/>
    <property type="project" value="InterPro"/>
</dbReference>
<dbReference type="STRING" id="174720.A0A0N5BZ94"/>
<dbReference type="InterPro" id="IPR008922">
    <property type="entry name" value="Di-copper_centre_dom_sf"/>
</dbReference>
<evidence type="ECO:0000313" key="6">
    <source>
        <dbReference type="WBParaSite" id="SPAL_0001108700.2"/>
    </source>
</evidence>
<keyword evidence="5" id="KW-1185">Reference proteome</keyword>
<sequence length="472" mass="53859">MFVKSSFIFIFCTFFYCCKLQSTYLEYSNICILLLTIIHLKIRKYNGRFDSIFGILLLIMIPEELPQIFCNKVAPTVETINQCMDISCLCYFFGTNDTYTQITDHCLLSNGKNLTKSIRKELRMLTTEERERYHKAIKQLKDNGDYTNFAIIHSKIADNGSAHGGPAFLPWHREFLKRYEIALKQIDPYITVPYWDSTLECELPSPSDSIIFTDLFFGTTDDDGNVVTGPFKNFTTINGDPYIVREIGKIGYVFKDSEIDFILNQTSIDEALIFLDRTGECPVKTDNRSLEFVHANIHNFIGGDMFLTATASNDPIFYLHHAFVDFIWQMSREKNQNRVEREKIYPKDMEACFPSSHFGTSLMRPFEEMRNIDGFSNKYTDNMYEYAPRPTCSPENTSCGSEFLFCKISNGVGKCTAKVKSSGNCTGLEDIPEVCYMGKCVNGTCLSDFPSTIKKQELNATLNSVTSSSVIK</sequence>
<dbReference type="SUPFAM" id="SSF48056">
    <property type="entry name" value="Di-copper centre-containing domain"/>
    <property type="match status" value="1"/>
</dbReference>
<dbReference type="PANTHER" id="PTHR11474">
    <property type="entry name" value="TYROSINASE FAMILY MEMBER"/>
    <property type="match status" value="1"/>
</dbReference>
<evidence type="ECO:0000256" key="2">
    <source>
        <dbReference type="ARBA" id="ARBA00023008"/>
    </source>
</evidence>
<dbReference type="InterPro" id="IPR050316">
    <property type="entry name" value="Tyrosinase/Hemocyanin"/>
</dbReference>
<evidence type="ECO:0000259" key="3">
    <source>
        <dbReference type="PROSITE" id="PS00497"/>
    </source>
</evidence>
<dbReference type="GO" id="GO:0046872">
    <property type="term" value="F:metal ion binding"/>
    <property type="evidence" value="ECO:0007669"/>
    <property type="project" value="UniProtKB-KW"/>
</dbReference>
<dbReference type="Pfam" id="PF00264">
    <property type="entry name" value="Tyrosinase"/>
    <property type="match status" value="1"/>
</dbReference>
<dbReference type="Gene3D" id="1.10.1280.10">
    <property type="entry name" value="Di-copper center containing domain from catechol oxidase"/>
    <property type="match status" value="1"/>
</dbReference>
<keyword evidence="1" id="KW-0479">Metal-binding</keyword>
<evidence type="ECO:0000259" key="4">
    <source>
        <dbReference type="PROSITE" id="PS00498"/>
    </source>
</evidence>
<evidence type="ECO:0000313" key="5">
    <source>
        <dbReference type="Proteomes" id="UP000046392"/>
    </source>
</evidence>
<dbReference type="PROSITE" id="PS00498">
    <property type="entry name" value="TYROSINASE_2"/>
    <property type="match status" value="1"/>
</dbReference>
<reference evidence="6" key="1">
    <citation type="submission" date="2017-02" db="UniProtKB">
        <authorList>
            <consortium name="WormBaseParasite"/>
        </authorList>
    </citation>
    <scope>IDENTIFICATION</scope>
</reference>
<dbReference type="PANTHER" id="PTHR11474:SF126">
    <property type="entry name" value="TYROSINASE-LIKE PROTEIN TYR-1-RELATED"/>
    <property type="match status" value="1"/>
</dbReference>
<evidence type="ECO:0000256" key="1">
    <source>
        <dbReference type="ARBA" id="ARBA00022723"/>
    </source>
</evidence>